<reference evidence="4 5" key="1">
    <citation type="submission" date="2016-06" db="EMBL/GenBank/DDBJ databases">
        <title>Complete genome sequences of Bordetella bronchialis and Bordetella flabilis.</title>
        <authorList>
            <person name="LiPuma J.J."/>
            <person name="Spilker T."/>
        </authorList>
    </citation>
    <scope>NUCLEOTIDE SEQUENCE [LARGE SCALE GENOMIC DNA]</scope>
    <source>
        <strain evidence="4 5">AU10664</strain>
    </source>
</reference>
<dbReference type="GO" id="GO:0005737">
    <property type="term" value="C:cytoplasm"/>
    <property type="evidence" value="ECO:0007669"/>
    <property type="project" value="TreeGrafter"/>
</dbReference>
<dbReference type="PANTHER" id="PTHR13847">
    <property type="entry name" value="SARCOSINE DEHYDROGENASE-RELATED"/>
    <property type="match status" value="1"/>
</dbReference>
<evidence type="ECO:0000259" key="3">
    <source>
        <dbReference type="Pfam" id="PF01266"/>
    </source>
</evidence>
<dbReference type="GO" id="GO:0008718">
    <property type="term" value="F:D-amino-acid dehydrogenase activity"/>
    <property type="evidence" value="ECO:0007669"/>
    <property type="project" value="TreeGrafter"/>
</dbReference>
<gene>
    <name evidence="4" type="ORF">BAU07_02345</name>
</gene>
<dbReference type="KEGG" id="bfz:BAU07_02345"/>
<keyword evidence="5" id="KW-1185">Reference proteome</keyword>
<dbReference type="STRING" id="463014.BAU07_02345"/>
<name>A0A193G8X6_9BORD</name>
<evidence type="ECO:0000313" key="4">
    <source>
        <dbReference type="EMBL" id="ANN76113.1"/>
    </source>
</evidence>
<evidence type="ECO:0000256" key="1">
    <source>
        <dbReference type="ARBA" id="ARBA00009410"/>
    </source>
</evidence>
<dbReference type="OrthoDB" id="18526at2"/>
<dbReference type="PANTHER" id="PTHR13847:SF280">
    <property type="entry name" value="D-AMINO ACID DEHYDROGENASE"/>
    <property type="match status" value="1"/>
</dbReference>
<dbReference type="EMBL" id="CP016172">
    <property type="protein sequence ID" value="ANN76113.1"/>
    <property type="molecule type" value="Genomic_DNA"/>
</dbReference>
<dbReference type="Gene3D" id="3.30.9.10">
    <property type="entry name" value="D-Amino Acid Oxidase, subunit A, domain 2"/>
    <property type="match status" value="1"/>
</dbReference>
<dbReference type="RefSeq" id="WP_066653561.1">
    <property type="nucleotide sequence ID" value="NZ_CBCSCL010000023.1"/>
</dbReference>
<evidence type="ECO:0000313" key="5">
    <source>
        <dbReference type="Proteomes" id="UP000091926"/>
    </source>
</evidence>
<evidence type="ECO:0000256" key="2">
    <source>
        <dbReference type="ARBA" id="ARBA00023002"/>
    </source>
</evidence>
<dbReference type="Gene3D" id="3.50.50.60">
    <property type="entry name" value="FAD/NAD(P)-binding domain"/>
    <property type="match status" value="2"/>
</dbReference>
<dbReference type="GO" id="GO:0005886">
    <property type="term" value="C:plasma membrane"/>
    <property type="evidence" value="ECO:0007669"/>
    <property type="project" value="TreeGrafter"/>
</dbReference>
<proteinExistence type="inferred from homology"/>
<organism evidence="4 5">
    <name type="scientific">Bordetella flabilis</name>
    <dbReference type="NCBI Taxonomy" id="463014"/>
    <lineage>
        <taxon>Bacteria</taxon>
        <taxon>Pseudomonadati</taxon>
        <taxon>Pseudomonadota</taxon>
        <taxon>Betaproteobacteria</taxon>
        <taxon>Burkholderiales</taxon>
        <taxon>Alcaligenaceae</taxon>
        <taxon>Bordetella</taxon>
    </lineage>
</organism>
<dbReference type="SUPFAM" id="SSF51905">
    <property type="entry name" value="FAD/NAD(P)-binding domain"/>
    <property type="match status" value="1"/>
</dbReference>
<comment type="similarity">
    <text evidence="1">Belongs to the DadA oxidoreductase family.</text>
</comment>
<feature type="domain" description="FAD dependent oxidoreductase" evidence="3">
    <location>
        <begin position="2"/>
        <end position="403"/>
    </location>
</feature>
<dbReference type="SUPFAM" id="SSF54373">
    <property type="entry name" value="FAD-linked reductases, C-terminal domain"/>
    <property type="match status" value="1"/>
</dbReference>
<dbReference type="InterPro" id="IPR036188">
    <property type="entry name" value="FAD/NAD-bd_sf"/>
</dbReference>
<dbReference type="Proteomes" id="UP000091926">
    <property type="component" value="Chromosome"/>
</dbReference>
<accession>A0A193G8X6</accession>
<dbReference type="NCBIfam" id="NF001933">
    <property type="entry name" value="PRK00711.1"/>
    <property type="match status" value="1"/>
</dbReference>
<dbReference type="AlphaFoldDB" id="A0A193G8X6"/>
<sequence>MKIIVMGAGIVGTATAWYLHRAGHEVTVLERNSGAARETSFGNGGQISVSHAEPWANPSAPLKLLKWLGREDAPLLFRVRADPAQWRWAFKFLLQCPARRSMYNMRQLLNLGTYSRASLQQLRQELGIDYDHVAKGILHYYTSTKEFDLALEPARVMRELGCERQVIDADRVVELEPAMAHIKPRLAGATYTSADESGDVHKFTTGLAARAEAAGVRFRYGVRIVRLHAQGGAMAGVEIAGETGMYEVVKADAYVLAAGSFSPLLARDIGVKLDIYPAKGYSATLPVLDASKAPSTSLTDDEYKLVFSRFGDRLRIAGTAELNGYDLALNPARCDAIVRRTLEVFPGMSRPELASYWAGLRPATPGNVPYIGKSNVEGLYLNTGHGTLGWTHGCGSGRALAALISGRQPDLDFAFCGTARRASVAMPAQVEQR</sequence>
<keyword evidence="2" id="KW-0560">Oxidoreductase</keyword>
<protein>
    <submittedName>
        <fullName evidence="4">Amino acid dehydrogenase</fullName>
    </submittedName>
</protein>
<dbReference type="InterPro" id="IPR006076">
    <property type="entry name" value="FAD-dep_OxRdtase"/>
</dbReference>
<dbReference type="GO" id="GO:0055130">
    <property type="term" value="P:D-alanine catabolic process"/>
    <property type="evidence" value="ECO:0007669"/>
    <property type="project" value="TreeGrafter"/>
</dbReference>
<dbReference type="Pfam" id="PF01266">
    <property type="entry name" value="DAO"/>
    <property type="match status" value="1"/>
</dbReference>